<protein>
    <submittedName>
        <fullName evidence="1">Uncharacterized protein</fullName>
    </submittedName>
</protein>
<evidence type="ECO:0000313" key="2">
    <source>
        <dbReference type="Proteomes" id="UP001218231"/>
    </source>
</evidence>
<name>A0ABY7TYW7_9SPHN</name>
<dbReference type="RefSeq" id="WP_273617886.1">
    <property type="nucleotide sequence ID" value="NZ_CP117417.1"/>
</dbReference>
<dbReference type="EMBL" id="CP117417">
    <property type="protein sequence ID" value="WCT77515.1"/>
    <property type="molecule type" value="Genomic_DNA"/>
</dbReference>
<evidence type="ECO:0000313" key="1">
    <source>
        <dbReference type="EMBL" id="WCT77515.1"/>
    </source>
</evidence>
<keyword evidence="2" id="KW-1185">Reference proteome</keyword>
<organism evidence="1 2">
    <name type="scientific">Novosphingobium humi</name>
    <dbReference type="NCBI Taxonomy" id="2282397"/>
    <lineage>
        <taxon>Bacteria</taxon>
        <taxon>Pseudomonadati</taxon>
        <taxon>Pseudomonadota</taxon>
        <taxon>Alphaproteobacteria</taxon>
        <taxon>Sphingomonadales</taxon>
        <taxon>Sphingomonadaceae</taxon>
        <taxon>Novosphingobium</taxon>
    </lineage>
</organism>
<dbReference type="Proteomes" id="UP001218231">
    <property type="component" value="Chromosome"/>
</dbReference>
<accession>A0ABY7TYW7</accession>
<sequence>MKSLKKTMRPGRALVIGDEVELSGDIIFLEKISKLSKSLQCKHKIRNLKTSAKLRGKLRSKEDVDLLAFLVRSSMIVQTRNFGRKFFYTA</sequence>
<gene>
    <name evidence="1" type="ORF">PQ457_00540</name>
</gene>
<reference evidence="1 2" key="1">
    <citation type="submission" date="2023-02" db="EMBL/GenBank/DDBJ databases">
        <title>Genome sequence of Novosphingobium humi KACC 19094.</title>
        <authorList>
            <person name="Kim S."/>
            <person name="Heo J."/>
            <person name="Kwon S.-W."/>
        </authorList>
    </citation>
    <scope>NUCLEOTIDE SEQUENCE [LARGE SCALE GENOMIC DNA]</scope>
    <source>
        <strain evidence="1 2">KACC 19094</strain>
    </source>
</reference>
<proteinExistence type="predicted"/>